<evidence type="ECO:0000256" key="5">
    <source>
        <dbReference type="ARBA" id="ARBA00022833"/>
    </source>
</evidence>
<evidence type="ECO:0000256" key="8">
    <source>
        <dbReference type="ARBA" id="ARBA00023163"/>
    </source>
</evidence>
<evidence type="ECO:0000256" key="9">
    <source>
        <dbReference type="ARBA" id="ARBA00023170"/>
    </source>
</evidence>
<dbReference type="InterPro" id="IPR013088">
    <property type="entry name" value="Znf_NHR/GATA"/>
</dbReference>
<dbReference type="AlphaFoldDB" id="A0A4D9E700"/>
<dbReference type="InterPro" id="IPR001628">
    <property type="entry name" value="Znf_hrmn_rcpt"/>
</dbReference>
<keyword evidence="9 11" id="KW-0675">Receptor</keyword>
<dbReference type="PROSITE" id="PS00031">
    <property type="entry name" value="NUCLEAR_REC_DBD_1"/>
    <property type="match status" value="1"/>
</dbReference>
<evidence type="ECO:0000259" key="13">
    <source>
        <dbReference type="PROSITE" id="PS51843"/>
    </source>
</evidence>
<dbReference type="InterPro" id="IPR044101">
    <property type="entry name" value="NR_DBD_ROR"/>
</dbReference>
<dbReference type="GO" id="GO:0005634">
    <property type="term" value="C:nucleus"/>
    <property type="evidence" value="ECO:0007669"/>
    <property type="project" value="UniProtKB-SubCell"/>
</dbReference>
<dbReference type="EMBL" id="QXTE01000095">
    <property type="protein sequence ID" value="TFK06731.1"/>
    <property type="molecule type" value="Genomic_DNA"/>
</dbReference>
<dbReference type="InterPro" id="IPR000536">
    <property type="entry name" value="Nucl_hrmn_rcpt_lig-bd"/>
</dbReference>
<keyword evidence="3 11" id="KW-0479">Metal-binding</keyword>
<dbReference type="FunFam" id="3.30.50.10:FF:000003">
    <property type="entry name" value="Nuclear orphan receptor ROR-beta"/>
    <property type="match status" value="1"/>
</dbReference>
<dbReference type="Gene3D" id="3.30.50.10">
    <property type="entry name" value="Erythroid Transcription Factor GATA-1, subunit A"/>
    <property type="match status" value="1"/>
</dbReference>
<dbReference type="PANTHER" id="PTHR45805:SF1">
    <property type="entry name" value="NUCLEAR RECEPTOR ROR-GAMMA"/>
    <property type="match status" value="1"/>
</dbReference>
<keyword evidence="15" id="KW-1185">Reference proteome</keyword>
<dbReference type="InterPro" id="IPR003079">
    <property type="entry name" value="ROR_rcpt"/>
</dbReference>
<evidence type="ECO:0000256" key="11">
    <source>
        <dbReference type="RuleBase" id="RU004334"/>
    </source>
</evidence>
<proteinExistence type="inferred from homology"/>
<dbReference type="PANTHER" id="PTHR45805">
    <property type="entry name" value="NUCLEAR HORMONE RECEPTOR HR3-RELATED"/>
    <property type="match status" value="1"/>
</dbReference>
<accession>A0A4D9E700</accession>
<keyword evidence="4 11" id="KW-0863">Zinc-finger</keyword>
<organism evidence="14 15">
    <name type="scientific">Platysternon megacephalum</name>
    <name type="common">big-headed turtle</name>
    <dbReference type="NCBI Taxonomy" id="55544"/>
    <lineage>
        <taxon>Eukaryota</taxon>
        <taxon>Metazoa</taxon>
        <taxon>Chordata</taxon>
        <taxon>Craniata</taxon>
        <taxon>Vertebrata</taxon>
        <taxon>Euteleostomi</taxon>
        <taxon>Archelosauria</taxon>
        <taxon>Testudinata</taxon>
        <taxon>Testudines</taxon>
        <taxon>Cryptodira</taxon>
        <taxon>Durocryptodira</taxon>
        <taxon>Testudinoidea</taxon>
        <taxon>Platysternidae</taxon>
        <taxon>Platysternon</taxon>
    </lineage>
</organism>
<evidence type="ECO:0000313" key="14">
    <source>
        <dbReference type="EMBL" id="TFK06731.1"/>
    </source>
</evidence>
<comment type="similarity">
    <text evidence="11">Belongs to the nuclear hormone receptor family.</text>
</comment>
<feature type="domain" description="NR LBD" evidence="13">
    <location>
        <begin position="335"/>
        <end position="575"/>
    </location>
</feature>
<keyword evidence="8 11" id="KW-0804">Transcription</keyword>
<reference evidence="14 15" key="2">
    <citation type="submission" date="2019-04" db="EMBL/GenBank/DDBJ databases">
        <title>The genome sequence of big-headed turtle.</title>
        <authorList>
            <person name="Gong S."/>
        </authorList>
    </citation>
    <scope>NUCLEOTIDE SEQUENCE [LARGE SCALE GENOMIC DNA]</scope>
    <source>
        <strain evidence="14">DO16091913</strain>
        <tissue evidence="14">Muscle</tissue>
    </source>
</reference>
<dbReference type="Gene3D" id="1.10.565.10">
    <property type="entry name" value="Retinoid X Receptor"/>
    <property type="match status" value="1"/>
</dbReference>
<dbReference type="STRING" id="55544.A0A4D9E700"/>
<dbReference type="Pfam" id="PF00104">
    <property type="entry name" value="Hormone_recep"/>
    <property type="match status" value="1"/>
</dbReference>
<dbReference type="GO" id="GO:0008270">
    <property type="term" value="F:zinc ion binding"/>
    <property type="evidence" value="ECO:0007669"/>
    <property type="project" value="UniProtKB-KW"/>
</dbReference>
<dbReference type="PRINTS" id="PR01293">
    <property type="entry name" value="RORNUCRECPTR"/>
</dbReference>
<dbReference type="PRINTS" id="PR00398">
    <property type="entry name" value="STRDHORMONER"/>
</dbReference>
<feature type="domain" description="Nuclear receptor" evidence="12">
    <location>
        <begin position="87"/>
        <end position="162"/>
    </location>
</feature>
<evidence type="ECO:0000256" key="1">
    <source>
        <dbReference type="ARBA" id="ARBA00004123"/>
    </source>
</evidence>
<evidence type="ECO:0000256" key="3">
    <source>
        <dbReference type="ARBA" id="ARBA00022723"/>
    </source>
</evidence>
<evidence type="ECO:0000256" key="10">
    <source>
        <dbReference type="ARBA" id="ARBA00023242"/>
    </source>
</evidence>
<dbReference type="GO" id="GO:0000978">
    <property type="term" value="F:RNA polymerase II cis-regulatory region sequence-specific DNA binding"/>
    <property type="evidence" value="ECO:0007669"/>
    <property type="project" value="TreeGrafter"/>
</dbReference>
<dbReference type="InterPro" id="IPR035500">
    <property type="entry name" value="NHR-like_dom_sf"/>
</dbReference>
<sequence length="584" mass="65359">MQEQQVGDYCIDVAEAGGASLRCDSDTCGWQVAKAQELGYARGPWHRLLRSVSALEWGACPSWGEGCESGGGGPIAMKKTHTSQIEVIPCKICGDKSSGIHYGVITCEGCKGFFRRSQQGNVTYSCTRQQNCQIDRTSRNRCQHCRLQKCLSLGMSRDAVKFGRMSKKQRDSLHAEVQKQLQQQQQQQQQGGEVVAPAYSLGLANGQLKLASSPDLLESSACSTALLNGQARLSQSPDETAALAYPNGLAKGHSRLSDNLRGPFARDYSPERIKMESRASVFYALEMQASPDLSRLDIGGGKRGQAGGDVGETVDFYTSPNFTSLLESPNSSVTEIEHLTQNVLKSYRETCQLRLEDLQLLRLETFSWEEVRSYQKKSMEEMWERCACRITEAIQYVVEFAKRMGGFMELCQNDQIVLLKAGAMEVVLVRMCRAFNSENRTVFFEGKYAGPELFKSLGCNELINSIFDFAHSLCSLHFSENEIALFTALVLINSNRPWLQEKGKVERLQNNLELAFKHMLRKTHREGILAKLPPKGKLRSLCYQHVEKLRSFRQMYPIIVHAVFPPLYKELFSSECELQGAAAE</sequence>
<dbReference type="PROSITE" id="PS51030">
    <property type="entry name" value="NUCLEAR_REC_DBD_2"/>
    <property type="match status" value="1"/>
</dbReference>
<dbReference type="CDD" id="cd06968">
    <property type="entry name" value="NR_DBD_ROR"/>
    <property type="match status" value="1"/>
</dbReference>
<evidence type="ECO:0000256" key="7">
    <source>
        <dbReference type="ARBA" id="ARBA00023125"/>
    </source>
</evidence>
<dbReference type="PROSITE" id="PS51843">
    <property type="entry name" value="NR_LBD"/>
    <property type="match status" value="1"/>
</dbReference>
<dbReference type="Pfam" id="PF00105">
    <property type="entry name" value="zf-C4"/>
    <property type="match status" value="1"/>
</dbReference>
<protein>
    <submittedName>
        <fullName evidence="14">Poly(ADP-ribose) glycohydrolase</fullName>
    </submittedName>
</protein>
<dbReference type="SMART" id="SM00430">
    <property type="entry name" value="HOLI"/>
    <property type="match status" value="1"/>
</dbReference>
<dbReference type="PRINTS" id="PR00047">
    <property type="entry name" value="STROIDFINGER"/>
</dbReference>
<keyword evidence="5 11" id="KW-0862">Zinc</keyword>
<dbReference type="CDD" id="cd06939">
    <property type="entry name" value="NR_LBD_ROR_like"/>
    <property type="match status" value="1"/>
</dbReference>
<dbReference type="Proteomes" id="UP000297703">
    <property type="component" value="Unassembled WGS sequence"/>
</dbReference>
<evidence type="ECO:0000256" key="6">
    <source>
        <dbReference type="ARBA" id="ARBA00023015"/>
    </source>
</evidence>
<dbReference type="SUPFAM" id="SSF57716">
    <property type="entry name" value="Glucocorticoid receptor-like (DNA-binding domain)"/>
    <property type="match status" value="1"/>
</dbReference>
<evidence type="ECO:0000259" key="12">
    <source>
        <dbReference type="PROSITE" id="PS51030"/>
    </source>
</evidence>
<dbReference type="SMART" id="SM00399">
    <property type="entry name" value="ZnF_C4"/>
    <property type="match status" value="1"/>
</dbReference>
<name>A0A4D9E700_9SAUR</name>
<dbReference type="SUPFAM" id="SSF48508">
    <property type="entry name" value="Nuclear receptor ligand-binding domain"/>
    <property type="match status" value="1"/>
</dbReference>
<reference evidence="14 15" key="1">
    <citation type="submission" date="2019-04" db="EMBL/GenBank/DDBJ databases">
        <title>Draft genome of the big-headed turtle Platysternon megacephalum.</title>
        <authorList>
            <person name="Gong S."/>
        </authorList>
    </citation>
    <scope>NUCLEOTIDE SEQUENCE [LARGE SCALE GENOMIC DNA]</scope>
    <source>
        <strain evidence="14">DO16091913</strain>
        <tissue evidence="14">Muscle</tissue>
    </source>
</reference>
<keyword evidence="2" id="KW-0217">Developmental protein</keyword>
<dbReference type="OrthoDB" id="5771769at2759"/>
<evidence type="ECO:0000256" key="2">
    <source>
        <dbReference type="ARBA" id="ARBA00022473"/>
    </source>
</evidence>
<dbReference type="InterPro" id="IPR001723">
    <property type="entry name" value="Nuclear_hrmn_rcpt"/>
</dbReference>
<dbReference type="GO" id="GO:0016787">
    <property type="term" value="F:hydrolase activity"/>
    <property type="evidence" value="ECO:0007669"/>
    <property type="project" value="UniProtKB-KW"/>
</dbReference>
<keyword evidence="7 11" id="KW-0238">DNA-binding</keyword>
<keyword evidence="14" id="KW-0378">Hydrolase</keyword>
<dbReference type="FunFam" id="1.10.565.10:FF:000005">
    <property type="entry name" value="Nuclear orphan receptor ROR-beta"/>
    <property type="match status" value="1"/>
</dbReference>
<keyword evidence="6 11" id="KW-0805">Transcription regulation</keyword>
<dbReference type="GO" id="GO:0008142">
    <property type="term" value="F:oxysterol binding"/>
    <property type="evidence" value="ECO:0007669"/>
    <property type="project" value="TreeGrafter"/>
</dbReference>
<comment type="subcellular location">
    <subcellularLocation>
        <location evidence="1 11">Nucleus</location>
    </subcellularLocation>
</comment>
<dbReference type="GO" id="GO:0004879">
    <property type="term" value="F:nuclear receptor activity"/>
    <property type="evidence" value="ECO:0007669"/>
    <property type="project" value="InterPro"/>
</dbReference>
<evidence type="ECO:0000313" key="15">
    <source>
        <dbReference type="Proteomes" id="UP000297703"/>
    </source>
</evidence>
<comment type="caution">
    <text evidence="14">The sequence shown here is derived from an EMBL/GenBank/DDBJ whole genome shotgun (WGS) entry which is preliminary data.</text>
</comment>
<keyword evidence="10 11" id="KW-0539">Nucleus</keyword>
<gene>
    <name evidence="14" type="ORF">DR999_PMT10635</name>
</gene>
<evidence type="ECO:0000256" key="4">
    <source>
        <dbReference type="ARBA" id="ARBA00022771"/>
    </source>
</evidence>